<dbReference type="Proteomes" id="UP000184383">
    <property type="component" value="Unassembled WGS sequence"/>
</dbReference>
<protein>
    <recommendedName>
        <fullName evidence="2">USP domain-containing protein</fullName>
    </recommendedName>
</protein>
<reference evidence="4" key="1">
    <citation type="journal article" date="2017" name="Genome Biol.">
        <title>Comparative genomics reveals high biological diversity and specific adaptations in the industrially and medically important fungal genus Aspergillus.</title>
        <authorList>
            <person name="de Vries R.P."/>
            <person name="Riley R."/>
            <person name="Wiebenga A."/>
            <person name="Aguilar-Osorio G."/>
            <person name="Amillis S."/>
            <person name="Uchima C.A."/>
            <person name="Anderluh G."/>
            <person name="Asadollahi M."/>
            <person name="Askin M."/>
            <person name="Barry K."/>
            <person name="Battaglia E."/>
            <person name="Bayram O."/>
            <person name="Benocci T."/>
            <person name="Braus-Stromeyer S.A."/>
            <person name="Caldana C."/>
            <person name="Canovas D."/>
            <person name="Cerqueira G.C."/>
            <person name="Chen F."/>
            <person name="Chen W."/>
            <person name="Choi C."/>
            <person name="Clum A."/>
            <person name="Dos Santos R.A."/>
            <person name="Damasio A.R."/>
            <person name="Diallinas G."/>
            <person name="Emri T."/>
            <person name="Fekete E."/>
            <person name="Flipphi M."/>
            <person name="Freyberg S."/>
            <person name="Gallo A."/>
            <person name="Gournas C."/>
            <person name="Habgood R."/>
            <person name="Hainaut M."/>
            <person name="Harispe M.L."/>
            <person name="Henrissat B."/>
            <person name="Hilden K.S."/>
            <person name="Hope R."/>
            <person name="Hossain A."/>
            <person name="Karabika E."/>
            <person name="Karaffa L."/>
            <person name="Karanyi Z."/>
            <person name="Krasevec N."/>
            <person name="Kuo A."/>
            <person name="Kusch H."/>
            <person name="LaButti K."/>
            <person name="Lagendijk E.L."/>
            <person name="Lapidus A."/>
            <person name="Levasseur A."/>
            <person name="Lindquist E."/>
            <person name="Lipzen A."/>
            <person name="Logrieco A.F."/>
            <person name="MacCabe A."/>
            <person name="Maekelae M.R."/>
            <person name="Malavazi I."/>
            <person name="Melin P."/>
            <person name="Meyer V."/>
            <person name="Mielnichuk N."/>
            <person name="Miskei M."/>
            <person name="Molnar A.P."/>
            <person name="Mule G."/>
            <person name="Ngan C.Y."/>
            <person name="Orejas M."/>
            <person name="Orosz E."/>
            <person name="Ouedraogo J.P."/>
            <person name="Overkamp K.M."/>
            <person name="Park H.-S."/>
            <person name="Perrone G."/>
            <person name="Piumi F."/>
            <person name="Punt P.J."/>
            <person name="Ram A.F."/>
            <person name="Ramon A."/>
            <person name="Rauscher S."/>
            <person name="Record E."/>
            <person name="Riano-Pachon D.M."/>
            <person name="Robert V."/>
            <person name="Roehrig J."/>
            <person name="Ruller R."/>
            <person name="Salamov A."/>
            <person name="Salih N.S."/>
            <person name="Samson R.A."/>
            <person name="Sandor E."/>
            <person name="Sanguinetti M."/>
            <person name="Schuetze T."/>
            <person name="Sepcic K."/>
            <person name="Shelest E."/>
            <person name="Sherlock G."/>
            <person name="Sophianopoulou V."/>
            <person name="Squina F.M."/>
            <person name="Sun H."/>
            <person name="Susca A."/>
            <person name="Todd R.B."/>
            <person name="Tsang A."/>
            <person name="Unkles S.E."/>
            <person name="van de Wiele N."/>
            <person name="van Rossen-Uffink D."/>
            <person name="Oliveira J.V."/>
            <person name="Vesth T.C."/>
            <person name="Visser J."/>
            <person name="Yu J.-H."/>
            <person name="Zhou M."/>
            <person name="Andersen M.R."/>
            <person name="Archer D.B."/>
            <person name="Baker S.E."/>
            <person name="Benoit I."/>
            <person name="Brakhage A.A."/>
            <person name="Braus G.H."/>
            <person name="Fischer R."/>
            <person name="Frisvad J.C."/>
            <person name="Goldman G.H."/>
            <person name="Houbraken J."/>
            <person name="Oakley B."/>
            <person name="Pocsi I."/>
            <person name="Scazzocchio C."/>
            <person name="Seiboth B."/>
            <person name="vanKuyk P.A."/>
            <person name="Wortman J."/>
            <person name="Dyer P.S."/>
            <person name="Grigoriev I.V."/>
        </authorList>
    </citation>
    <scope>NUCLEOTIDE SEQUENCE [LARGE SCALE GENOMIC DNA]</scope>
    <source>
        <strain evidence="4">DTO 134E9</strain>
    </source>
</reference>
<dbReference type="GO" id="GO:0004843">
    <property type="term" value="F:cysteine-type deubiquitinase activity"/>
    <property type="evidence" value="ECO:0007669"/>
    <property type="project" value="InterPro"/>
</dbReference>
<dbReference type="SUPFAM" id="SSF54001">
    <property type="entry name" value="Cysteine proteinases"/>
    <property type="match status" value="1"/>
</dbReference>
<dbReference type="Gene3D" id="3.90.70.10">
    <property type="entry name" value="Cysteine proteinases"/>
    <property type="match status" value="1"/>
</dbReference>
<dbReference type="CDD" id="cd02257">
    <property type="entry name" value="Peptidase_C19"/>
    <property type="match status" value="1"/>
</dbReference>
<dbReference type="OrthoDB" id="289038at2759"/>
<gene>
    <name evidence="3" type="ORF">ASPWEDRAFT_177376</name>
</gene>
<dbReference type="InterPro" id="IPR050164">
    <property type="entry name" value="Peptidase_C19"/>
</dbReference>
<dbReference type="InterPro" id="IPR001394">
    <property type="entry name" value="Peptidase_C19_UCH"/>
</dbReference>
<dbReference type="Pfam" id="PF00443">
    <property type="entry name" value="UCH"/>
    <property type="match status" value="1"/>
</dbReference>
<feature type="compositionally biased region" description="Basic residues" evidence="1">
    <location>
        <begin position="511"/>
        <end position="524"/>
    </location>
</feature>
<dbReference type="InterPro" id="IPR018200">
    <property type="entry name" value="USP_CS"/>
</dbReference>
<dbReference type="VEuPathDB" id="FungiDB:ASPWEDRAFT_177376"/>
<dbReference type="PROSITE" id="PS50235">
    <property type="entry name" value="USP_3"/>
    <property type="match status" value="1"/>
</dbReference>
<dbReference type="EMBL" id="KV878217">
    <property type="protein sequence ID" value="OJJ30725.1"/>
    <property type="molecule type" value="Genomic_DNA"/>
</dbReference>
<evidence type="ECO:0000313" key="4">
    <source>
        <dbReference type="Proteomes" id="UP000184383"/>
    </source>
</evidence>
<keyword evidence="4" id="KW-1185">Reference proteome</keyword>
<dbReference type="STRING" id="1073089.A0A1L9R725"/>
<name>A0A1L9R725_ASPWE</name>
<feature type="compositionally biased region" description="Polar residues" evidence="1">
    <location>
        <begin position="490"/>
        <end position="503"/>
    </location>
</feature>
<evidence type="ECO:0000259" key="2">
    <source>
        <dbReference type="PROSITE" id="PS50235"/>
    </source>
</evidence>
<proteinExistence type="predicted"/>
<evidence type="ECO:0000313" key="3">
    <source>
        <dbReference type="EMBL" id="OJJ30725.1"/>
    </source>
</evidence>
<feature type="region of interest" description="Disordered" evidence="1">
    <location>
        <begin position="477"/>
        <end position="547"/>
    </location>
</feature>
<dbReference type="InterPro" id="IPR028889">
    <property type="entry name" value="USP"/>
</dbReference>
<dbReference type="GeneID" id="63747492"/>
<dbReference type="InterPro" id="IPR038765">
    <property type="entry name" value="Papain-like_cys_pep_sf"/>
</dbReference>
<dbReference type="GO" id="GO:0016579">
    <property type="term" value="P:protein deubiquitination"/>
    <property type="evidence" value="ECO:0007669"/>
    <property type="project" value="InterPro"/>
</dbReference>
<organism evidence="3 4">
    <name type="scientific">Aspergillus wentii DTO 134E9</name>
    <dbReference type="NCBI Taxonomy" id="1073089"/>
    <lineage>
        <taxon>Eukaryota</taxon>
        <taxon>Fungi</taxon>
        <taxon>Dikarya</taxon>
        <taxon>Ascomycota</taxon>
        <taxon>Pezizomycotina</taxon>
        <taxon>Eurotiomycetes</taxon>
        <taxon>Eurotiomycetidae</taxon>
        <taxon>Eurotiales</taxon>
        <taxon>Aspergillaceae</taxon>
        <taxon>Aspergillus</taxon>
        <taxon>Aspergillus subgen. Cremei</taxon>
    </lineage>
</organism>
<dbReference type="RefSeq" id="XP_040684402.1">
    <property type="nucleotide sequence ID" value="XM_040831644.1"/>
</dbReference>
<dbReference type="PROSITE" id="PS00973">
    <property type="entry name" value="USP_2"/>
    <property type="match status" value="1"/>
</dbReference>
<feature type="compositionally biased region" description="Low complexity" evidence="1">
    <location>
        <begin position="374"/>
        <end position="407"/>
    </location>
</feature>
<feature type="region of interest" description="Disordered" evidence="1">
    <location>
        <begin position="367"/>
        <end position="408"/>
    </location>
</feature>
<dbReference type="GO" id="GO:0005634">
    <property type="term" value="C:nucleus"/>
    <property type="evidence" value="ECO:0007669"/>
    <property type="project" value="TreeGrafter"/>
</dbReference>
<accession>A0A1L9R725</accession>
<dbReference type="GO" id="GO:0005829">
    <property type="term" value="C:cytosol"/>
    <property type="evidence" value="ECO:0007669"/>
    <property type="project" value="TreeGrafter"/>
</dbReference>
<dbReference type="AlphaFoldDB" id="A0A1L9R725"/>
<feature type="domain" description="USP" evidence="2">
    <location>
        <begin position="37"/>
        <end position="348"/>
    </location>
</feature>
<dbReference type="PANTHER" id="PTHR24006">
    <property type="entry name" value="UBIQUITIN CARBOXYL-TERMINAL HYDROLASE"/>
    <property type="match status" value="1"/>
</dbReference>
<sequence>MSPPVNTKQDTPRARASISPAWTTNYTQYDPFSATRHGFNNPQSLCYRNSALVTYLHTPALLNWFQYHSLHHDCGQKLRCPLFAFQNLIVSYWFGNNPQHEICLDHFWNILLETTWNPAVRKIDIYHDHQDVLEFMEAFIALFYDHLSLDEHTELDCIFKTTTNKYYACKNCSHTEPLSQDTCTFLTGRFPSGAPNQTTTIEDAIIEGFQDSTISDGSRKCPRCKDGSLSLRDRIKDLPEILFVQINRQDLFGEKLKYPIFYEEELIIPDQIRGHDLNDVGKIWYELYAINLHVGDEITKGHYTCAVKGPNGKWTRLDDNRKLEELTFSQLQSYKHSEESYIFAYRRLPLQGDFKVGVKELASTPAVCDMNPVDSNPSDSQSLQPDSQNSQPDFQASQSDSDSSQSDGGVRLEEIIELDGRNIDWTVNHDLHLDKGILLSQFKPRTKTQRANIRLVLTSKETGEILEGEGYISLKLRGTQTKPRAKTPTVAKTPSSTNPNTASGKEVKPRGITKRAPKKARTKKTISPSPPYVQPGVRRSNRNRTKK</sequence>
<evidence type="ECO:0000256" key="1">
    <source>
        <dbReference type="SAM" id="MobiDB-lite"/>
    </source>
</evidence>